<keyword evidence="1" id="KW-0489">Methyltransferase</keyword>
<evidence type="ECO:0000256" key="1">
    <source>
        <dbReference type="ARBA" id="ARBA00022603"/>
    </source>
</evidence>
<dbReference type="OrthoDB" id="4856867at2"/>
<evidence type="ECO:0008006" key="6">
    <source>
        <dbReference type="Google" id="ProtNLM"/>
    </source>
</evidence>
<dbReference type="RefSeq" id="WP_139087164.1">
    <property type="nucleotide sequence ID" value="NZ_VDFR01000031.1"/>
</dbReference>
<dbReference type="PANTHER" id="PTHR12049:SF7">
    <property type="entry name" value="PROTEIN ARGININE METHYLTRANSFERASE NDUFAF7, MITOCHONDRIAL"/>
    <property type="match status" value="1"/>
</dbReference>
<organism evidence="4 5">
    <name type="scientific">Mumia zhuanghuii</name>
    <dbReference type="NCBI Taxonomy" id="2585211"/>
    <lineage>
        <taxon>Bacteria</taxon>
        <taxon>Bacillati</taxon>
        <taxon>Actinomycetota</taxon>
        <taxon>Actinomycetes</taxon>
        <taxon>Propionibacteriales</taxon>
        <taxon>Nocardioidaceae</taxon>
        <taxon>Mumia</taxon>
    </lineage>
</organism>
<dbReference type="InterPro" id="IPR003788">
    <property type="entry name" value="NDUFAF7"/>
</dbReference>
<dbReference type="Pfam" id="PF02636">
    <property type="entry name" value="Methyltransf_28"/>
    <property type="match status" value="1"/>
</dbReference>
<accession>A0A5C4MVA7</accession>
<dbReference type="EMBL" id="VDFR01000172">
    <property type="protein sequence ID" value="TNC33344.1"/>
    <property type="molecule type" value="Genomic_DNA"/>
</dbReference>
<comment type="caution">
    <text evidence="4">The sequence shown here is derived from an EMBL/GenBank/DDBJ whole genome shotgun (WGS) entry which is preliminary data.</text>
</comment>
<dbReference type="SUPFAM" id="SSF53335">
    <property type="entry name" value="S-adenosyl-L-methionine-dependent methyltransferases"/>
    <property type="match status" value="1"/>
</dbReference>
<proteinExistence type="predicted"/>
<evidence type="ECO:0000313" key="5">
    <source>
        <dbReference type="Proteomes" id="UP000306740"/>
    </source>
</evidence>
<reference evidence="4 5" key="1">
    <citation type="submission" date="2019-05" db="EMBL/GenBank/DDBJ databases">
        <title>Mumia sp. nov., isolated from the intestinal contents of plateau pika (Ochotona curzoniae) in the Qinghai-Tibet plateau of China.</title>
        <authorList>
            <person name="Tian Z."/>
        </authorList>
    </citation>
    <scope>NUCLEOTIDE SEQUENCE [LARGE SCALE GENOMIC DNA]</scope>
    <source>
        <strain evidence="5">527</strain>
        <strain evidence="4">Z527</strain>
    </source>
</reference>
<dbReference type="GO" id="GO:0032259">
    <property type="term" value="P:methylation"/>
    <property type="evidence" value="ECO:0007669"/>
    <property type="project" value="UniProtKB-KW"/>
</dbReference>
<sequence>MIGWREAWDEALYGDGGFYRREWPVAHFRTSVHASTAFATAVLAYARSRHLHTVVDMGAGRGELLTALEAMAPGELTLVGVEVRPRPDELPARIGWSAEAPAHIDGLLLANELLDNVPCEVVERDPDGVLRRVLVDPATGAERLGDPVRDPGTLEWLETWWPLREPGERAEVGAPRDAVWRDAVSRLDHGAAIAVDYGHLAADRPPYGSLRAYRDGAEVDVVPDGSCDVTAHVAVDAVAAAVGGTFTRQRDVLRDLGVDGTRPPLALASSDPQAYLRALVAASEAAELTASGGLGDFWWVVTSVE</sequence>
<dbReference type="Gene3D" id="3.40.50.12710">
    <property type="match status" value="1"/>
</dbReference>
<dbReference type="Proteomes" id="UP000306740">
    <property type="component" value="Unassembled WGS sequence"/>
</dbReference>
<dbReference type="EMBL" id="VDFR01000031">
    <property type="protein sequence ID" value="TNC48920.1"/>
    <property type="molecule type" value="Genomic_DNA"/>
</dbReference>
<dbReference type="GO" id="GO:0035243">
    <property type="term" value="F:protein-arginine omega-N symmetric methyltransferase activity"/>
    <property type="evidence" value="ECO:0007669"/>
    <property type="project" value="TreeGrafter"/>
</dbReference>
<dbReference type="InterPro" id="IPR038375">
    <property type="entry name" value="NDUFAF7_sf"/>
</dbReference>
<dbReference type="AlphaFoldDB" id="A0A5C4MVA7"/>
<dbReference type="PANTHER" id="PTHR12049">
    <property type="entry name" value="PROTEIN ARGININE METHYLTRANSFERASE NDUFAF7, MITOCHONDRIAL"/>
    <property type="match status" value="1"/>
</dbReference>
<evidence type="ECO:0000313" key="4">
    <source>
        <dbReference type="EMBL" id="TNC48920.1"/>
    </source>
</evidence>
<keyword evidence="2" id="KW-0808">Transferase</keyword>
<evidence type="ECO:0000256" key="2">
    <source>
        <dbReference type="ARBA" id="ARBA00022679"/>
    </source>
</evidence>
<evidence type="ECO:0000313" key="3">
    <source>
        <dbReference type="EMBL" id="TNC33344.1"/>
    </source>
</evidence>
<protein>
    <recommendedName>
        <fullName evidence="6">SAM-dependent MidA family methyltransferase</fullName>
    </recommendedName>
</protein>
<name>A0A5C4MVA7_9ACTN</name>
<gene>
    <name evidence="4" type="ORF">FHE65_06430</name>
    <name evidence="3" type="ORF">FHE65_29080</name>
</gene>
<dbReference type="InterPro" id="IPR029063">
    <property type="entry name" value="SAM-dependent_MTases_sf"/>
</dbReference>